<comment type="caution">
    <text evidence="2">The sequence shown here is derived from an EMBL/GenBank/DDBJ whole genome shotgun (WGS) entry which is preliminary data.</text>
</comment>
<evidence type="ECO:0000313" key="3">
    <source>
        <dbReference type="Proteomes" id="UP001632037"/>
    </source>
</evidence>
<evidence type="ECO:0008006" key="4">
    <source>
        <dbReference type="Google" id="ProtNLM"/>
    </source>
</evidence>
<feature type="region of interest" description="Disordered" evidence="1">
    <location>
        <begin position="109"/>
        <end position="138"/>
    </location>
</feature>
<feature type="compositionally biased region" description="Polar residues" evidence="1">
    <location>
        <begin position="34"/>
        <end position="46"/>
    </location>
</feature>
<reference evidence="2 3" key="1">
    <citation type="submission" date="2024-09" db="EMBL/GenBank/DDBJ databases">
        <title>Genome sequencing and assembly of Phytophthora oleae, isolate VK10A, causative agent of rot of olive drupes.</title>
        <authorList>
            <person name="Conti Taguali S."/>
            <person name="Riolo M."/>
            <person name="La Spada F."/>
            <person name="Cacciola S.O."/>
            <person name="Dionisio G."/>
        </authorList>
    </citation>
    <scope>NUCLEOTIDE SEQUENCE [LARGE SCALE GENOMIC DNA]</scope>
    <source>
        <strain evidence="2 3">VK10A</strain>
    </source>
</reference>
<dbReference type="EMBL" id="JBIMZQ010000028">
    <property type="protein sequence ID" value="KAL3663156.1"/>
    <property type="molecule type" value="Genomic_DNA"/>
</dbReference>
<name>A0ABD3F9M7_9STRA</name>
<dbReference type="Proteomes" id="UP001632037">
    <property type="component" value="Unassembled WGS sequence"/>
</dbReference>
<organism evidence="2 3">
    <name type="scientific">Phytophthora oleae</name>
    <dbReference type="NCBI Taxonomy" id="2107226"/>
    <lineage>
        <taxon>Eukaryota</taxon>
        <taxon>Sar</taxon>
        <taxon>Stramenopiles</taxon>
        <taxon>Oomycota</taxon>
        <taxon>Peronosporomycetes</taxon>
        <taxon>Peronosporales</taxon>
        <taxon>Peronosporaceae</taxon>
        <taxon>Phytophthora</taxon>
    </lineage>
</organism>
<accession>A0ABD3F9M7</accession>
<feature type="region of interest" description="Disordered" evidence="1">
    <location>
        <begin position="1"/>
        <end position="78"/>
    </location>
</feature>
<keyword evidence="3" id="KW-1185">Reference proteome</keyword>
<protein>
    <recommendedName>
        <fullName evidence="4">BZIP domain-containing protein</fullName>
    </recommendedName>
</protein>
<gene>
    <name evidence="2" type="ORF">V7S43_011567</name>
</gene>
<dbReference type="AlphaFoldDB" id="A0ABD3F9M7"/>
<sequence length="263" mass="29827">MIGEQENGDERPKRSWNSSTKLTQPRRVTGAARQVQSTDRQCQTEQGRGEVQTRIPQPTRRNSQHSEERADANETEQQTLTRELLERAVSTAFGGLLQASTLDATAFPDVHESESSELSSVRGKENAPPEDSPATKVGTKMGDVLKESSSLSATYRQRRREHAEVLQQATMDTKATREFQRRMKHAAFEHRERKMTVQALQARIHREIQFLSATAADLEKRVRFLAKSGERNNLKACGLIVFCLRDAVRSFFWTKRSRATSAR</sequence>
<proteinExistence type="predicted"/>
<evidence type="ECO:0000313" key="2">
    <source>
        <dbReference type="EMBL" id="KAL3663156.1"/>
    </source>
</evidence>
<evidence type="ECO:0000256" key="1">
    <source>
        <dbReference type="SAM" id="MobiDB-lite"/>
    </source>
</evidence>